<proteinExistence type="predicted"/>
<protein>
    <recommendedName>
        <fullName evidence="1">PBP domain-containing protein</fullName>
    </recommendedName>
</protein>
<dbReference type="PANTHER" id="PTHR37945:SF1">
    <property type="entry name" value="EXTRACELLULAR TUNGSTATE BINDING PROTEIN"/>
    <property type="match status" value="1"/>
</dbReference>
<comment type="caution">
    <text evidence="2">The sequence shown here is derived from an EMBL/GenBank/DDBJ whole genome shotgun (WGS) entry which is preliminary data.</text>
</comment>
<dbReference type="PANTHER" id="PTHR37945">
    <property type="entry name" value="EXTRACELLULAR TUNGSTATE BINDING PROTEIN"/>
    <property type="match status" value="1"/>
</dbReference>
<accession>A0A8H4IXQ8</accession>
<dbReference type="SUPFAM" id="SSF53850">
    <property type="entry name" value="Periplasmic binding protein-like II"/>
    <property type="match status" value="1"/>
</dbReference>
<feature type="domain" description="PBP" evidence="1">
    <location>
        <begin position="34"/>
        <end position="259"/>
    </location>
</feature>
<reference evidence="2" key="1">
    <citation type="submission" date="2020-04" db="EMBL/GenBank/DDBJ databases">
        <title>Genome Assembly and Annotation of Botryosphaeria dothidea sdau 11-99, a Latent Pathogen of Apple Fruit Ring Rot in China.</title>
        <authorList>
            <person name="Yu C."/>
            <person name="Diao Y."/>
            <person name="Lu Q."/>
            <person name="Zhao J."/>
            <person name="Cui S."/>
            <person name="Peng C."/>
            <person name="He B."/>
            <person name="Liu H."/>
        </authorList>
    </citation>
    <scope>NUCLEOTIDE SEQUENCE [LARGE SCALE GENOMIC DNA]</scope>
    <source>
        <strain evidence="2">Sdau11-99</strain>
    </source>
</reference>
<dbReference type="Gene3D" id="3.40.190.10">
    <property type="entry name" value="Periplasmic binding protein-like II"/>
    <property type="match status" value="2"/>
</dbReference>
<evidence type="ECO:0000259" key="1">
    <source>
        <dbReference type="Pfam" id="PF12849"/>
    </source>
</evidence>
<keyword evidence="3" id="KW-1185">Reference proteome</keyword>
<evidence type="ECO:0000313" key="2">
    <source>
        <dbReference type="EMBL" id="KAF4309119.1"/>
    </source>
</evidence>
<dbReference type="Pfam" id="PF12849">
    <property type="entry name" value="PBP_like_2"/>
    <property type="match status" value="1"/>
</dbReference>
<dbReference type="OrthoDB" id="10260248at2759"/>
<name>A0A8H4IXQ8_9PEZI</name>
<dbReference type="Proteomes" id="UP000572817">
    <property type="component" value="Unassembled WGS sequence"/>
</dbReference>
<organism evidence="2 3">
    <name type="scientific">Botryosphaeria dothidea</name>
    <dbReference type="NCBI Taxonomy" id="55169"/>
    <lineage>
        <taxon>Eukaryota</taxon>
        <taxon>Fungi</taxon>
        <taxon>Dikarya</taxon>
        <taxon>Ascomycota</taxon>
        <taxon>Pezizomycotina</taxon>
        <taxon>Dothideomycetes</taxon>
        <taxon>Dothideomycetes incertae sedis</taxon>
        <taxon>Botryosphaeriales</taxon>
        <taxon>Botryosphaeriaceae</taxon>
        <taxon>Botryosphaeria</taxon>
    </lineage>
</organism>
<dbReference type="EMBL" id="WWBZ02000016">
    <property type="protein sequence ID" value="KAF4309119.1"/>
    <property type="molecule type" value="Genomic_DNA"/>
</dbReference>
<gene>
    <name evidence="2" type="ORF">GTA08_BOTSDO02851</name>
</gene>
<sequence>MSAPKTSVQPHGEIDSKPKAVYGKGDLLLRLGNGGAGATGLLEALANDYLSTLPHPRSITWVCNHSSNTQLALFRGYIDLAFTYERDNESLAASEGWSHTAGCVFHDHFCIAGPVSDPAGLRSVTSLGDALRKIAKQNAVFHSRADGSATMAKERDLWSAAGLRPWDSQDAAGWYKTSLDTPADALRRADAAGAYLLTDRSTVLRQTALRTISSTTVFIEPESLQDPLMNSCYALYSTSGAGERFGNVIHFLDYLFSDRGQNVIGSFGRDEAGLPFFATLKEGFAKTTLAGGMPKDGKWMSFSKL</sequence>
<dbReference type="InterPro" id="IPR024370">
    <property type="entry name" value="PBP_domain"/>
</dbReference>
<dbReference type="InterPro" id="IPR052738">
    <property type="entry name" value="ABC-Tungstate_binding"/>
</dbReference>
<dbReference type="AlphaFoldDB" id="A0A8H4IXQ8"/>
<evidence type="ECO:0000313" key="3">
    <source>
        <dbReference type="Proteomes" id="UP000572817"/>
    </source>
</evidence>